<dbReference type="EMBL" id="FNVG01000014">
    <property type="protein sequence ID" value="SEG45352.1"/>
    <property type="molecule type" value="Genomic_DNA"/>
</dbReference>
<sequence>MRIETGADALTRVLPFIGQRDNPRLTTLVLALGYKDSRQLIAKVDSLLASLNIPAEVAEWQQADIPHLAM</sequence>
<reference evidence="2" key="1">
    <citation type="submission" date="2016-10" db="EMBL/GenBank/DDBJ databases">
        <authorList>
            <person name="Varghese N."/>
            <person name="Submissions S."/>
        </authorList>
    </citation>
    <scope>NUCLEOTIDE SEQUENCE [LARGE SCALE GENOMIC DNA]</scope>
    <source>
        <strain evidence="2">CGMCC 1.7062</strain>
    </source>
</reference>
<gene>
    <name evidence="1" type="ORF">SAMN04488244_114114</name>
</gene>
<dbReference type="RefSeq" id="WP_103881128.1">
    <property type="nucleotide sequence ID" value="NZ_FNVG01000014.1"/>
</dbReference>
<name>A0A1H6AAG6_9VIBR</name>
<organism evidence="1 2">
    <name type="scientific">Vibrio hangzhouensis</name>
    <dbReference type="NCBI Taxonomy" id="462991"/>
    <lineage>
        <taxon>Bacteria</taxon>
        <taxon>Pseudomonadati</taxon>
        <taxon>Pseudomonadota</taxon>
        <taxon>Gammaproteobacteria</taxon>
        <taxon>Vibrionales</taxon>
        <taxon>Vibrionaceae</taxon>
        <taxon>Vibrio</taxon>
    </lineage>
</organism>
<evidence type="ECO:0000313" key="1">
    <source>
        <dbReference type="EMBL" id="SEG45352.1"/>
    </source>
</evidence>
<proteinExistence type="predicted"/>
<evidence type="ECO:0000313" key="2">
    <source>
        <dbReference type="Proteomes" id="UP000236721"/>
    </source>
</evidence>
<keyword evidence="2" id="KW-1185">Reference proteome</keyword>
<accession>A0A1H6AAG6</accession>
<dbReference type="AlphaFoldDB" id="A0A1H6AAG6"/>
<dbReference type="Proteomes" id="UP000236721">
    <property type="component" value="Unassembled WGS sequence"/>
</dbReference>
<protein>
    <submittedName>
        <fullName evidence="1">Uncharacterized protein</fullName>
    </submittedName>
</protein>